<feature type="region of interest" description="Disordered" evidence="1">
    <location>
        <begin position="1"/>
        <end position="52"/>
    </location>
</feature>
<accession>A0A8H6FFX9</accession>
<sequence length="1072" mass="118514">MTDLLESLVLPNSSQESFHSLAEHPSPSSPTDVPANHDSTTPQSSSQSQLSALQAAGLPIHDADAYLAAPENAALLRRAPDRKNALIEQPKPEVDPAEPVSLGSKSSHHVTALNLLCQQKGLVPDYQIDGDASIADFGGLLKIEDVTVVSNERWHSKKEVREALAEKGFEIVKGMEAKRKEPGTPAQKDKNWIGTLLEYHQLIDPKQGPVYLDYSLGSSYSSTCTIPCRPDQPFGSSAAAFPSKKAARANAARLAVEYLIKEGQLNPNGSTKARKKIKLGAAVTIKGRGLVVKRGSTYTQKVNDAYSLLGLQAPQYVLGAASHSAPNMINGYASFPNEPGLPKEIGEVRNVFGKKSAKEEVAKGVWKVLQELAEKRGVNISETDGEGEDYEDGHVTQTEYTQTAVTHPVLYIALYSTDDATSEIDDYHWTFIVGPSREEADSEGTLYNMEPRQVPGYSRRHGGDWWWLYNQPTVPLRGQCDLLARLMIAEVADMNMLQAIMLRWGTMISMRDHVEWMSVMWVKNVLMSLDEEEGCLGRRMESFRGVEAEGRWLAGTEKEKRKRFCLLDTRVSTRTLFEREKATALSSTATVDIAIKYPVLYIAVYKNDRPPRENDEFHWTFLIGPSTETAESEGVRCALELHLDSNGRPTWDYNQTIVPLRGEDDLLARMLIAEVVDLGPLGEVLRDHDATPTIERTESMAGVLEWNSLAWVREKLGTLEKRPECFAYKCHHFGMFERVGRELAGGSKQQRKNGVRPLGVEARTLCLVNGWGKPDDDETGIDIKSDLARGEPNTISRATQIVTGVLGAAASAMPRRVAEREQRELKGKQEREARAKHGGNEDATSLAEPTKLQRVNEEDEEDTDEEDTGEEDTDEDGEIRVKTITTVKFAEPNKPENASGGKQVAKQDETESEDQTESEDEDETESEDDEDDDEDDDDEAADKANGSAEEDTGKKRMNARPEGIRGTSTHIAELTKPGGAPGEERVAEEDEEDEDETESEEGEDEDGDEEQDDDDDGDDGDGDDEDESTDEDDDDEGDDEGDEEEEEEDGVAEKYSRVQTTVGNISTITLSR</sequence>
<gene>
    <name evidence="2" type="ORF">HO133_009265</name>
</gene>
<proteinExistence type="predicted"/>
<keyword evidence="3" id="KW-1185">Reference proteome</keyword>
<comment type="caution">
    <text evidence="2">The sequence shown here is derived from an EMBL/GenBank/DDBJ whole genome shotgun (WGS) entry which is preliminary data.</text>
</comment>
<evidence type="ECO:0000256" key="1">
    <source>
        <dbReference type="SAM" id="MobiDB-lite"/>
    </source>
</evidence>
<feature type="compositionally biased region" description="Acidic residues" evidence="1">
    <location>
        <begin position="986"/>
        <end position="1050"/>
    </location>
</feature>
<feature type="compositionally biased region" description="Polar residues" evidence="1">
    <location>
        <begin position="1057"/>
        <end position="1072"/>
    </location>
</feature>
<feature type="compositionally biased region" description="Basic and acidic residues" evidence="1">
    <location>
        <begin position="816"/>
        <end position="840"/>
    </location>
</feature>
<feature type="compositionally biased region" description="Acidic residues" evidence="1">
    <location>
        <begin position="910"/>
        <end position="940"/>
    </location>
</feature>
<dbReference type="InterPro" id="IPR054208">
    <property type="entry name" value="DUF6914"/>
</dbReference>
<organism evidence="2 3">
    <name type="scientific">Letharia lupina</name>
    <dbReference type="NCBI Taxonomy" id="560253"/>
    <lineage>
        <taxon>Eukaryota</taxon>
        <taxon>Fungi</taxon>
        <taxon>Dikarya</taxon>
        <taxon>Ascomycota</taxon>
        <taxon>Pezizomycotina</taxon>
        <taxon>Lecanoromycetes</taxon>
        <taxon>OSLEUM clade</taxon>
        <taxon>Lecanoromycetidae</taxon>
        <taxon>Lecanorales</taxon>
        <taxon>Lecanorineae</taxon>
        <taxon>Parmeliaceae</taxon>
        <taxon>Letharia</taxon>
    </lineage>
</organism>
<dbReference type="Gene3D" id="3.30.160.20">
    <property type="match status" value="1"/>
</dbReference>
<dbReference type="Proteomes" id="UP000593566">
    <property type="component" value="Unassembled WGS sequence"/>
</dbReference>
<evidence type="ECO:0008006" key="4">
    <source>
        <dbReference type="Google" id="ProtNLM"/>
    </source>
</evidence>
<dbReference type="Pfam" id="PF21858">
    <property type="entry name" value="DUF6914"/>
    <property type="match status" value="2"/>
</dbReference>
<dbReference type="RefSeq" id="XP_037154952.1">
    <property type="nucleotide sequence ID" value="XM_037300126.1"/>
</dbReference>
<evidence type="ECO:0000313" key="2">
    <source>
        <dbReference type="EMBL" id="KAF6226399.1"/>
    </source>
</evidence>
<dbReference type="GeneID" id="59337660"/>
<reference evidence="2 3" key="1">
    <citation type="journal article" date="2020" name="Genomics">
        <title>Complete, high-quality genomes from long-read metagenomic sequencing of two wolf lichen thalli reveals enigmatic genome architecture.</title>
        <authorList>
            <person name="McKenzie S.K."/>
            <person name="Walston R.F."/>
            <person name="Allen J.L."/>
        </authorList>
    </citation>
    <scope>NUCLEOTIDE SEQUENCE [LARGE SCALE GENOMIC DNA]</scope>
    <source>
        <strain evidence="2">WasteWater1</strain>
    </source>
</reference>
<dbReference type="InterPro" id="IPR016641">
    <property type="entry name" value="EGD2/NACA0like"/>
</dbReference>
<feature type="region of interest" description="Disordered" evidence="1">
    <location>
        <begin position="810"/>
        <end position="1072"/>
    </location>
</feature>
<dbReference type="EMBL" id="JACCJB010000006">
    <property type="protein sequence ID" value="KAF6226399.1"/>
    <property type="molecule type" value="Genomic_DNA"/>
</dbReference>
<evidence type="ECO:0000313" key="3">
    <source>
        <dbReference type="Proteomes" id="UP000593566"/>
    </source>
</evidence>
<name>A0A8H6FFX9_9LECA</name>
<dbReference type="SUPFAM" id="SSF54768">
    <property type="entry name" value="dsRNA-binding domain-like"/>
    <property type="match status" value="1"/>
</dbReference>
<dbReference type="PANTHER" id="PTHR21713">
    <property type="entry name" value="NASCENT POLYPEPTIDE ASSOCIATED COMPLEX ALPHA SUBUNIT-RELATED"/>
    <property type="match status" value="1"/>
</dbReference>
<protein>
    <recommendedName>
        <fullName evidence="4">DRBM domain-containing protein</fullName>
    </recommendedName>
</protein>
<feature type="compositionally biased region" description="Low complexity" evidence="1">
    <location>
        <begin position="43"/>
        <end position="52"/>
    </location>
</feature>
<dbReference type="AlphaFoldDB" id="A0A8H6FFX9"/>
<dbReference type="GO" id="GO:0005854">
    <property type="term" value="C:nascent polypeptide-associated complex"/>
    <property type="evidence" value="ECO:0007669"/>
    <property type="project" value="InterPro"/>
</dbReference>
<feature type="compositionally biased region" description="Acidic residues" evidence="1">
    <location>
        <begin position="857"/>
        <end position="877"/>
    </location>
</feature>